<name>A0A8S1JMC1_PARPR</name>
<accession>A0A8S1JMC1</accession>
<reference evidence="1" key="1">
    <citation type="submission" date="2021-01" db="EMBL/GenBank/DDBJ databases">
        <authorList>
            <consortium name="Genoscope - CEA"/>
            <person name="William W."/>
        </authorList>
    </citation>
    <scope>NUCLEOTIDE SEQUENCE</scope>
</reference>
<comment type="caution">
    <text evidence="1">The sequence shown here is derived from an EMBL/GenBank/DDBJ whole genome shotgun (WGS) entry which is preliminary data.</text>
</comment>
<protein>
    <submittedName>
        <fullName evidence="1">Uncharacterized protein</fullName>
    </submittedName>
</protein>
<proteinExistence type="predicted"/>
<gene>
    <name evidence="1" type="ORF">PPRIM_AZ9-3.1.T0050033</name>
</gene>
<evidence type="ECO:0000313" key="1">
    <source>
        <dbReference type="EMBL" id="CAD8043382.1"/>
    </source>
</evidence>
<organism evidence="1 2">
    <name type="scientific">Paramecium primaurelia</name>
    <dbReference type="NCBI Taxonomy" id="5886"/>
    <lineage>
        <taxon>Eukaryota</taxon>
        <taxon>Sar</taxon>
        <taxon>Alveolata</taxon>
        <taxon>Ciliophora</taxon>
        <taxon>Intramacronucleata</taxon>
        <taxon>Oligohymenophorea</taxon>
        <taxon>Peniculida</taxon>
        <taxon>Parameciidae</taxon>
        <taxon>Paramecium</taxon>
    </lineage>
</organism>
<keyword evidence="2" id="KW-1185">Reference proteome</keyword>
<sequence>MKNSQRCLNYQNEVYNKLEITSSQVLKGKIHEKDEQINDQQSSCTQSFKIQEINLQLLIDKSQEIMQQQEQLQLQSPASRKRSSSFEDLQQKLNDYIEQYIQDIKEPQHFLDTYSLQNSEICDDEFSQQSIDLCQRIYQRIIAQLNLSVIQSNSIDQSTTVSSPKNNDSIQIMNYMTTSTPLTPVQLEDIPKKNISNSASQDQLGLKNSSYSMKS</sequence>
<dbReference type="EMBL" id="CAJJDM010000002">
    <property type="protein sequence ID" value="CAD8043382.1"/>
    <property type="molecule type" value="Genomic_DNA"/>
</dbReference>
<evidence type="ECO:0000313" key="2">
    <source>
        <dbReference type="Proteomes" id="UP000688137"/>
    </source>
</evidence>
<dbReference type="AlphaFoldDB" id="A0A8S1JMC1"/>
<dbReference type="Proteomes" id="UP000688137">
    <property type="component" value="Unassembled WGS sequence"/>
</dbReference>
<dbReference type="OMA" id="NSEICDD"/>